<dbReference type="OrthoDB" id="25129at2759"/>
<organism evidence="1 2">
    <name type="scientific">Cristinia sonorae</name>
    <dbReference type="NCBI Taxonomy" id="1940300"/>
    <lineage>
        <taxon>Eukaryota</taxon>
        <taxon>Fungi</taxon>
        <taxon>Dikarya</taxon>
        <taxon>Basidiomycota</taxon>
        <taxon>Agaricomycotina</taxon>
        <taxon>Agaricomycetes</taxon>
        <taxon>Agaricomycetidae</taxon>
        <taxon>Agaricales</taxon>
        <taxon>Pleurotineae</taxon>
        <taxon>Stephanosporaceae</taxon>
        <taxon>Cristinia</taxon>
    </lineage>
</organism>
<protein>
    <submittedName>
        <fullName evidence="1">Kinase-like domain-containing protein</fullName>
    </submittedName>
</protein>
<name>A0A8K0UP79_9AGAR</name>
<dbReference type="EMBL" id="JAEVFJ010000018">
    <property type="protein sequence ID" value="KAH8099778.1"/>
    <property type="molecule type" value="Genomic_DNA"/>
</dbReference>
<evidence type="ECO:0000313" key="2">
    <source>
        <dbReference type="Proteomes" id="UP000813824"/>
    </source>
</evidence>
<proteinExistence type="predicted"/>
<dbReference type="InterPro" id="IPR011009">
    <property type="entry name" value="Kinase-like_dom_sf"/>
</dbReference>
<dbReference type="Proteomes" id="UP000813824">
    <property type="component" value="Unassembled WGS sequence"/>
</dbReference>
<reference evidence="1" key="1">
    <citation type="journal article" date="2021" name="New Phytol.">
        <title>Evolutionary innovations through gain and loss of genes in the ectomycorrhizal Boletales.</title>
        <authorList>
            <person name="Wu G."/>
            <person name="Miyauchi S."/>
            <person name="Morin E."/>
            <person name="Kuo A."/>
            <person name="Drula E."/>
            <person name="Varga T."/>
            <person name="Kohler A."/>
            <person name="Feng B."/>
            <person name="Cao Y."/>
            <person name="Lipzen A."/>
            <person name="Daum C."/>
            <person name="Hundley H."/>
            <person name="Pangilinan J."/>
            <person name="Johnson J."/>
            <person name="Barry K."/>
            <person name="LaButti K."/>
            <person name="Ng V."/>
            <person name="Ahrendt S."/>
            <person name="Min B."/>
            <person name="Choi I.G."/>
            <person name="Park H."/>
            <person name="Plett J.M."/>
            <person name="Magnuson J."/>
            <person name="Spatafora J.W."/>
            <person name="Nagy L.G."/>
            <person name="Henrissat B."/>
            <person name="Grigoriev I.V."/>
            <person name="Yang Z.L."/>
            <person name="Xu J."/>
            <person name="Martin F.M."/>
        </authorList>
    </citation>
    <scope>NUCLEOTIDE SEQUENCE</scope>
    <source>
        <strain evidence="1">KKN 215</strain>
    </source>
</reference>
<dbReference type="Gene3D" id="3.90.1200.10">
    <property type="match status" value="1"/>
</dbReference>
<dbReference type="GO" id="GO:0016301">
    <property type="term" value="F:kinase activity"/>
    <property type="evidence" value="ECO:0007669"/>
    <property type="project" value="UniProtKB-KW"/>
</dbReference>
<gene>
    <name evidence="1" type="ORF">BXZ70DRAFT_1025884</name>
</gene>
<dbReference type="SUPFAM" id="SSF56112">
    <property type="entry name" value="Protein kinase-like (PK-like)"/>
    <property type="match status" value="1"/>
</dbReference>
<keyword evidence="1" id="KW-0418">Kinase</keyword>
<comment type="caution">
    <text evidence="1">The sequence shown here is derived from an EMBL/GenBank/DDBJ whole genome shotgun (WGS) entry which is preliminary data.</text>
</comment>
<dbReference type="Gene3D" id="3.30.200.20">
    <property type="entry name" value="Phosphorylase Kinase, domain 1"/>
    <property type="match status" value="1"/>
</dbReference>
<dbReference type="AlphaFoldDB" id="A0A8K0UP79"/>
<keyword evidence="2" id="KW-1185">Reference proteome</keyword>
<accession>A0A8K0UP79</accession>
<evidence type="ECO:0000313" key="1">
    <source>
        <dbReference type="EMBL" id="KAH8099778.1"/>
    </source>
</evidence>
<keyword evidence="1" id="KW-0808">Transferase</keyword>
<sequence>MSFDFSSYIQDRFPNIPLTSSFSVEFLAGGFTNHTARVSFELPVALPFSVASGFGSALSPPKSIKSAVLKHAEPYLVANPTQKLPITRQLVEHRALCILSGEDREFSKFSEKVRSGIAFKRGVVRLPKLLWHDEENKVLWIEDLGQMKTLSEVLLDEKGNRSKDLRKPAEELGAFVAEMHQLTTNPPSELLQYLTSLSHNDGVAELLVAVTQEVFRTRGVDGNEATGLLRRVKESFGVRDVEGVCLGMVDFWTDNVLLEHTAQGELLKCGLVDWEYFGPSSAPSEMGMFLAHLQLHILNSTATNATKMTIQSFIIAMYEAYATTNGTEWRPSHNFVRRFLLSHGRELVNDVHFYTTSLDESSKRRLLNAGLRSLRAAGGSVEEIDLSILRASICTEADLNGLEAEGIRWIWDALLALRFDST</sequence>